<keyword evidence="3" id="KW-1003">Cell membrane</keyword>
<keyword evidence="10 22" id="KW-1133">Transmembrane helix</keyword>
<evidence type="ECO:0000256" key="11">
    <source>
        <dbReference type="ARBA" id="ARBA00023136"/>
    </source>
</evidence>
<name>A0A4Q7LJN6_9MICO</name>
<dbReference type="EMBL" id="SGWW01000005">
    <property type="protein sequence ID" value="RZS54331.1"/>
    <property type="molecule type" value="Genomic_DNA"/>
</dbReference>
<dbReference type="PANTHER" id="PTHR30474">
    <property type="entry name" value="CELL CYCLE PROTEIN"/>
    <property type="match status" value="1"/>
</dbReference>
<dbReference type="GO" id="GO:0071555">
    <property type="term" value="P:cell wall organization"/>
    <property type="evidence" value="ECO:0007669"/>
    <property type="project" value="UniProtKB-KW"/>
</dbReference>
<comment type="similarity">
    <text evidence="16">Belongs to the SEDS family. FtsW subfamily.</text>
</comment>
<evidence type="ECO:0000256" key="6">
    <source>
        <dbReference type="ARBA" id="ARBA00022679"/>
    </source>
</evidence>
<evidence type="ECO:0000313" key="23">
    <source>
        <dbReference type="EMBL" id="RZS54331.1"/>
    </source>
</evidence>
<evidence type="ECO:0000256" key="7">
    <source>
        <dbReference type="ARBA" id="ARBA00022692"/>
    </source>
</evidence>
<evidence type="ECO:0000256" key="20">
    <source>
        <dbReference type="ARBA" id="ARBA00049902"/>
    </source>
</evidence>
<evidence type="ECO:0000256" key="4">
    <source>
        <dbReference type="ARBA" id="ARBA00022618"/>
    </source>
</evidence>
<organism evidence="23 24">
    <name type="scientific">Microcella putealis</name>
    <dbReference type="NCBI Taxonomy" id="337005"/>
    <lineage>
        <taxon>Bacteria</taxon>
        <taxon>Bacillati</taxon>
        <taxon>Actinomycetota</taxon>
        <taxon>Actinomycetes</taxon>
        <taxon>Micrococcales</taxon>
        <taxon>Microbacteriaceae</taxon>
        <taxon>Microcella</taxon>
    </lineage>
</organism>
<evidence type="ECO:0000256" key="16">
    <source>
        <dbReference type="ARBA" id="ARBA00038053"/>
    </source>
</evidence>
<evidence type="ECO:0000256" key="2">
    <source>
        <dbReference type="ARBA" id="ARBA00004752"/>
    </source>
</evidence>
<dbReference type="OrthoDB" id="9768187at2"/>
<dbReference type="Proteomes" id="UP000293519">
    <property type="component" value="Unassembled WGS sequence"/>
</dbReference>
<feature type="transmembrane region" description="Helical" evidence="22">
    <location>
        <begin position="108"/>
        <end position="127"/>
    </location>
</feature>
<reference evidence="23 24" key="1">
    <citation type="journal article" date="2015" name="Stand. Genomic Sci.">
        <title>Genomic Encyclopedia of Bacterial and Archaeal Type Strains, Phase III: the genomes of soil and plant-associated and newly described type strains.</title>
        <authorList>
            <person name="Whitman W.B."/>
            <person name="Woyke T."/>
            <person name="Klenk H.P."/>
            <person name="Zhou Y."/>
            <person name="Lilburn T.G."/>
            <person name="Beck B.J."/>
            <person name="De Vos P."/>
            <person name="Vandamme P."/>
            <person name="Eisen J.A."/>
            <person name="Garrity G."/>
            <person name="Hugenholtz P."/>
            <person name="Kyrpides N.C."/>
        </authorList>
    </citation>
    <scope>NUCLEOTIDE SEQUENCE [LARGE SCALE GENOMIC DNA]</scope>
    <source>
        <strain evidence="23 24">CV2</strain>
    </source>
</reference>
<feature type="transmembrane region" description="Helical" evidence="22">
    <location>
        <begin position="218"/>
        <end position="236"/>
    </location>
</feature>
<comment type="catalytic activity">
    <reaction evidence="20">
        <text>[GlcNAc-(1-&gt;4)-Mur2Ac(oyl-L-Ala-gamma-D-Glu-L-Lys-D-Ala-D-Ala)](n)-di-trans,octa-cis-undecaprenyl diphosphate + beta-D-GlcNAc-(1-&gt;4)-Mur2Ac(oyl-L-Ala-gamma-D-Glu-L-Lys-D-Ala-D-Ala)-di-trans,octa-cis-undecaprenyl diphosphate = [GlcNAc-(1-&gt;4)-Mur2Ac(oyl-L-Ala-gamma-D-Glu-L-Lys-D-Ala-D-Ala)](n+1)-di-trans,octa-cis-undecaprenyl diphosphate + di-trans,octa-cis-undecaprenyl diphosphate + H(+)</text>
        <dbReference type="Rhea" id="RHEA:23708"/>
        <dbReference type="Rhea" id="RHEA-COMP:9602"/>
        <dbReference type="Rhea" id="RHEA-COMP:9603"/>
        <dbReference type="ChEBI" id="CHEBI:15378"/>
        <dbReference type="ChEBI" id="CHEBI:58405"/>
        <dbReference type="ChEBI" id="CHEBI:60033"/>
        <dbReference type="ChEBI" id="CHEBI:78435"/>
        <dbReference type="EC" id="2.4.99.28"/>
    </reaction>
</comment>
<evidence type="ECO:0000256" key="15">
    <source>
        <dbReference type="ARBA" id="ARBA00033270"/>
    </source>
</evidence>
<keyword evidence="7 22" id="KW-0812">Transmembrane</keyword>
<keyword evidence="11 22" id="KW-0472">Membrane</keyword>
<evidence type="ECO:0000256" key="22">
    <source>
        <dbReference type="SAM" id="Phobius"/>
    </source>
</evidence>
<evidence type="ECO:0000256" key="8">
    <source>
        <dbReference type="ARBA" id="ARBA00022960"/>
    </source>
</evidence>
<keyword evidence="9" id="KW-0573">Peptidoglycan synthesis</keyword>
<dbReference type="GO" id="GO:0051301">
    <property type="term" value="P:cell division"/>
    <property type="evidence" value="ECO:0007669"/>
    <property type="project" value="UniProtKB-KW"/>
</dbReference>
<keyword evidence="6" id="KW-0808">Transferase</keyword>
<feature type="transmembrane region" description="Helical" evidence="22">
    <location>
        <begin position="371"/>
        <end position="392"/>
    </location>
</feature>
<keyword evidence="4 23" id="KW-0132">Cell division</keyword>
<dbReference type="InterPro" id="IPR018365">
    <property type="entry name" value="Cell_cycle_FtsW-rel_CS"/>
</dbReference>
<dbReference type="AlphaFoldDB" id="A0A4Q7LJN6"/>
<keyword evidence="12" id="KW-0131">Cell cycle</keyword>
<feature type="transmembrane region" description="Helical" evidence="22">
    <location>
        <begin position="173"/>
        <end position="190"/>
    </location>
</feature>
<dbReference type="Pfam" id="PF01098">
    <property type="entry name" value="FTSW_RODA_SPOVE"/>
    <property type="match status" value="1"/>
</dbReference>
<feature type="transmembrane region" description="Helical" evidence="22">
    <location>
        <begin position="147"/>
        <end position="166"/>
    </location>
</feature>
<feature type="transmembrane region" description="Helical" evidence="22">
    <location>
        <begin position="75"/>
        <end position="96"/>
    </location>
</feature>
<dbReference type="InterPro" id="IPR013437">
    <property type="entry name" value="FtsW"/>
</dbReference>
<keyword evidence="5" id="KW-0328">Glycosyltransferase</keyword>
<feature type="transmembrane region" description="Helical" evidence="22">
    <location>
        <begin position="340"/>
        <end position="365"/>
    </location>
</feature>
<keyword evidence="8" id="KW-0133">Cell shape</keyword>
<evidence type="ECO:0000256" key="5">
    <source>
        <dbReference type="ARBA" id="ARBA00022676"/>
    </source>
</evidence>
<evidence type="ECO:0000256" key="13">
    <source>
        <dbReference type="ARBA" id="ARBA00023316"/>
    </source>
</evidence>
<sequence>MTSIRPPRATPADGERGGRAPAAVVAVRRLFGTDNPDAILLLGTTIFLVLFGLVMVLSASFIVSSQGNNGDFFAIFVRQGAFALIGIPVMLSIARLPAVFWRRWARHFVLLGVGLQALVVFTPLGYGYGGNRNWLNIGGLTAQPSEFLKLALVVWLATVLGAKAGGFHRWRDVLIPAIPLSLVAIGMVLIGQDLGTAGIMLAIVLGALFFAGVPLRYLVAMVLAIAGAAVAFAYSSPSRVSRITTWLDGCAPEDYEGTCWQIVHGTWALGSGGLFGVGLGNSSAKWSWLPHAESDFIFAIIGEELGLVGAVVVLALFVALGIAFVRLLRGPLDGFRRIAIGGVMVWIITQAFVNIAVVLGMLPVLGVPLPFVSAGGTSLVANLLAVGVVLSLSRPVPEQVR</sequence>
<proteinExistence type="inferred from homology"/>
<dbReference type="PANTHER" id="PTHR30474:SF2">
    <property type="entry name" value="PEPTIDOGLYCAN GLYCOSYLTRANSFERASE FTSW-RELATED"/>
    <property type="match status" value="1"/>
</dbReference>
<feature type="transmembrane region" description="Helical" evidence="22">
    <location>
        <begin position="305"/>
        <end position="328"/>
    </location>
</feature>
<dbReference type="InterPro" id="IPR001182">
    <property type="entry name" value="FtsW/RodA"/>
</dbReference>
<protein>
    <recommendedName>
        <fullName evidence="17">Probable peptidoglycan glycosyltransferase FtsW</fullName>
        <ecNumber evidence="19">2.4.99.28</ecNumber>
    </recommendedName>
    <alternativeName>
        <fullName evidence="18">Cell division protein FtsW</fullName>
    </alternativeName>
    <alternativeName>
        <fullName evidence="15">Cell wall polymerase</fullName>
    </alternativeName>
    <alternativeName>
        <fullName evidence="14">Peptidoglycan polymerase</fullName>
    </alternativeName>
</protein>
<evidence type="ECO:0000256" key="3">
    <source>
        <dbReference type="ARBA" id="ARBA00022475"/>
    </source>
</evidence>
<evidence type="ECO:0000256" key="1">
    <source>
        <dbReference type="ARBA" id="ARBA00004651"/>
    </source>
</evidence>
<dbReference type="GO" id="GO:0032153">
    <property type="term" value="C:cell division site"/>
    <property type="evidence" value="ECO:0007669"/>
    <property type="project" value="TreeGrafter"/>
</dbReference>
<feature type="transmembrane region" description="Helical" evidence="22">
    <location>
        <begin position="196"/>
        <end position="213"/>
    </location>
</feature>
<comment type="function">
    <text evidence="21">Peptidoglycan polymerase that is essential for cell division.</text>
</comment>
<evidence type="ECO:0000256" key="9">
    <source>
        <dbReference type="ARBA" id="ARBA00022984"/>
    </source>
</evidence>
<evidence type="ECO:0000256" key="12">
    <source>
        <dbReference type="ARBA" id="ARBA00023306"/>
    </source>
</evidence>
<evidence type="ECO:0000256" key="10">
    <source>
        <dbReference type="ARBA" id="ARBA00022989"/>
    </source>
</evidence>
<dbReference type="GO" id="GO:0008955">
    <property type="term" value="F:peptidoglycan glycosyltransferase activity"/>
    <property type="evidence" value="ECO:0007669"/>
    <property type="project" value="UniProtKB-EC"/>
</dbReference>
<evidence type="ECO:0000256" key="18">
    <source>
        <dbReference type="ARBA" id="ARBA00041418"/>
    </source>
</evidence>
<dbReference type="RefSeq" id="WP_130486111.1">
    <property type="nucleotide sequence ID" value="NZ_SGWW01000005.1"/>
</dbReference>
<comment type="subcellular location">
    <subcellularLocation>
        <location evidence="1">Cell membrane</location>
        <topology evidence="1">Multi-pass membrane protein</topology>
    </subcellularLocation>
</comment>
<dbReference type="GO" id="GO:0005886">
    <property type="term" value="C:plasma membrane"/>
    <property type="evidence" value="ECO:0007669"/>
    <property type="project" value="UniProtKB-SubCell"/>
</dbReference>
<dbReference type="PROSITE" id="PS00428">
    <property type="entry name" value="FTSW_RODA_SPOVE"/>
    <property type="match status" value="1"/>
</dbReference>
<dbReference type="GO" id="GO:0009252">
    <property type="term" value="P:peptidoglycan biosynthetic process"/>
    <property type="evidence" value="ECO:0007669"/>
    <property type="project" value="UniProtKB-KW"/>
</dbReference>
<evidence type="ECO:0000313" key="24">
    <source>
        <dbReference type="Proteomes" id="UP000293519"/>
    </source>
</evidence>
<evidence type="ECO:0000256" key="19">
    <source>
        <dbReference type="ARBA" id="ARBA00044770"/>
    </source>
</evidence>
<comment type="caution">
    <text evidence="23">The sequence shown here is derived from an EMBL/GenBank/DDBJ whole genome shotgun (WGS) entry which is preliminary data.</text>
</comment>
<evidence type="ECO:0000256" key="21">
    <source>
        <dbReference type="ARBA" id="ARBA00049966"/>
    </source>
</evidence>
<keyword evidence="24" id="KW-1185">Reference proteome</keyword>
<evidence type="ECO:0000256" key="14">
    <source>
        <dbReference type="ARBA" id="ARBA00032370"/>
    </source>
</evidence>
<dbReference type="NCBIfam" id="TIGR02614">
    <property type="entry name" value="ftsW"/>
    <property type="match status" value="1"/>
</dbReference>
<dbReference type="GO" id="GO:0008360">
    <property type="term" value="P:regulation of cell shape"/>
    <property type="evidence" value="ECO:0007669"/>
    <property type="project" value="UniProtKB-KW"/>
</dbReference>
<accession>A0A4Q7LJN6</accession>
<feature type="transmembrane region" description="Helical" evidence="22">
    <location>
        <begin position="38"/>
        <end position="63"/>
    </location>
</feature>
<keyword evidence="13" id="KW-0961">Cell wall biogenesis/degradation</keyword>
<gene>
    <name evidence="23" type="ORF">EV141_2328</name>
</gene>
<evidence type="ECO:0000256" key="17">
    <source>
        <dbReference type="ARBA" id="ARBA00041185"/>
    </source>
</evidence>
<comment type="pathway">
    <text evidence="2">Cell wall biogenesis; peptidoglycan biosynthesis.</text>
</comment>
<dbReference type="EC" id="2.4.99.28" evidence="19"/>
<dbReference type="GO" id="GO:0015648">
    <property type="term" value="F:lipid-linked peptidoglycan transporter activity"/>
    <property type="evidence" value="ECO:0007669"/>
    <property type="project" value="TreeGrafter"/>
</dbReference>